<dbReference type="InterPro" id="IPR011990">
    <property type="entry name" value="TPR-like_helical_dom_sf"/>
</dbReference>
<gene>
    <name evidence="2" type="ORF">V565_255140</name>
</gene>
<proteinExistence type="predicted"/>
<evidence type="ECO:0000313" key="2">
    <source>
        <dbReference type="EMBL" id="KEP45619.1"/>
    </source>
</evidence>
<accession>A0A074RFR4</accession>
<evidence type="ECO:0000259" key="1">
    <source>
        <dbReference type="Pfam" id="PF12770"/>
    </source>
</evidence>
<keyword evidence="3" id="KW-1185">Reference proteome</keyword>
<organism evidence="2 3">
    <name type="scientific">Rhizoctonia solani 123E</name>
    <dbReference type="NCBI Taxonomy" id="1423351"/>
    <lineage>
        <taxon>Eukaryota</taxon>
        <taxon>Fungi</taxon>
        <taxon>Dikarya</taxon>
        <taxon>Basidiomycota</taxon>
        <taxon>Agaricomycotina</taxon>
        <taxon>Agaricomycetes</taxon>
        <taxon>Cantharellales</taxon>
        <taxon>Ceratobasidiaceae</taxon>
        <taxon>Rhizoctonia</taxon>
    </lineage>
</organism>
<feature type="domain" description="CHAT" evidence="1">
    <location>
        <begin position="692"/>
        <end position="972"/>
    </location>
</feature>
<dbReference type="EMBL" id="AZST01001628">
    <property type="protein sequence ID" value="KEP45619.1"/>
    <property type="molecule type" value="Genomic_DNA"/>
</dbReference>
<dbReference type="STRING" id="1423351.A0A074RFR4"/>
<dbReference type="PANTHER" id="PTHR19959:SF119">
    <property type="entry name" value="FUNGAL LIPASE-LIKE DOMAIN-CONTAINING PROTEIN"/>
    <property type="match status" value="1"/>
</dbReference>
<dbReference type="Gene3D" id="1.25.40.10">
    <property type="entry name" value="Tetratricopeptide repeat domain"/>
    <property type="match status" value="3"/>
</dbReference>
<dbReference type="InterPro" id="IPR024983">
    <property type="entry name" value="CHAT_dom"/>
</dbReference>
<evidence type="ECO:0000313" key="3">
    <source>
        <dbReference type="Proteomes" id="UP000027456"/>
    </source>
</evidence>
<dbReference type="Proteomes" id="UP000027456">
    <property type="component" value="Unassembled WGS sequence"/>
</dbReference>
<dbReference type="PANTHER" id="PTHR19959">
    <property type="entry name" value="KINESIN LIGHT CHAIN"/>
    <property type="match status" value="1"/>
</dbReference>
<dbReference type="HOGENOM" id="CLU_001305_0_1_1"/>
<dbReference type="AlphaFoldDB" id="A0A074RFR4"/>
<comment type="caution">
    <text evidence="2">The sequence shown here is derived from an EMBL/GenBank/DDBJ whole genome shotgun (WGS) entry which is preliminary data.</text>
</comment>
<protein>
    <submittedName>
        <fullName evidence="2">Aromatic di-alanine and TPR containing protein</fullName>
    </submittedName>
</protein>
<name>A0A074RFR4_9AGAM</name>
<dbReference type="OrthoDB" id="9991317at2759"/>
<dbReference type="Pfam" id="PF12770">
    <property type="entry name" value="CHAT"/>
    <property type="match status" value="1"/>
</dbReference>
<dbReference type="SUPFAM" id="SSF48452">
    <property type="entry name" value="TPR-like"/>
    <property type="match status" value="1"/>
</dbReference>
<sequence length="972" mass="107523">MEMSPELKKIDKNIQSLNHALSQTAHDHPNIPLLLACLGTTHTKRFNLLSELDDLEKAIEYKTITLTMTPDNNPGLPELLFGLAAVHGQRFQRLGDPYDIEKAIEYGHISVELTTIDDSALALRLTNLGTYQSIRFENLSEVTDLEAAIQCQSRALALTPNEDPNLPRILANLGVSHSRQFERLGEMSDLENAIEYESRALALTPDGDPGLPSRLANLGVSHSHRFERLGELSDLENAIEYESRALALTPDGHPHLSSILSNLGVSHRSRFERLGELNDLENAMEYQSRALALTPDGHPDLPIILTNLGTFHNRQFEHLSELSELSELENAIKYQSRALALTPDGHPDLPSRLTNLASSHKNRLEQLNNLSDLEHAMAYESRALALTPDDHPNASRWQFNHARTHLYYYRLTRDDTHLGHSLNFFRSASKSFSGAPRDKFRFAQTWANTASMLHPNNCIEAFQTAIDLLPQFIWLGATTNQRYEDLSMMEALAVDVAHAAIRSSNLLLGLEWLEHARCVVWNQSLMLRSPLDTLQAVYPGLAIQLQAVSDQLHSASSDSRESRALASASMTPEQAAREHRQLAKEYNDLLFQIRKLPGFSDFLQPMKATGLVQAARTGPVVIINCHKDICDALLIFPGDEIVQHVPLPSFSTQKAQEARQNLESSLRCKGIRDRGVKVRQEPGHKDDMSSVLATLWHDVVKPILDYLGCMYNDSSTSMPHITWCPTGTLSFLPLHAAGDYTQPRSRVLDYVVSSYTPTLTALLASSPDSLSASCRVLAVGQANTPGQSALPGTARELAYVQAHMTDSAQYSQLTGGDATVVAVLDAMEQHDWVHFACHAHQNVKDPTKSGFFLHNGTLDLAEINRRSFKGKGMAFLSACQTATGDERLADEAVHLASGMLMAGYASVIATMWSVHDADAPVVADKVYAQLMKDVRIGSGETGSALHNAVATLRERVGEESFERWVPYIHIGS</sequence>
<reference evidence="2 3" key="1">
    <citation type="submission" date="2013-12" db="EMBL/GenBank/DDBJ databases">
        <authorList>
            <person name="Cubeta M."/>
            <person name="Pakala S."/>
            <person name="Fedorova N."/>
            <person name="Thomas E."/>
            <person name="Dean R."/>
            <person name="Jabaji S."/>
            <person name="Neate S."/>
            <person name="Toda T."/>
            <person name="Tavantzis S."/>
            <person name="Vilgalys R."/>
            <person name="Bharathan N."/>
            <person name="Pakala S."/>
            <person name="Losada L.S."/>
            <person name="Zafar N."/>
            <person name="Nierman W."/>
        </authorList>
    </citation>
    <scope>NUCLEOTIDE SEQUENCE [LARGE SCALE GENOMIC DNA]</scope>
    <source>
        <strain evidence="2 3">123E</strain>
    </source>
</reference>